<evidence type="ECO:0000313" key="2">
    <source>
        <dbReference type="EMBL" id="ALU64616.1"/>
    </source>
</evidence>
<dbReference type="GO" id="GO:0003677">
    <property type="term" value="F:DNA binding"/>
    <property type="evidence" value="ECO:0007669"/>
    <property type="project" value="InterPro"/>
</dbReference>
<evidence type="ECO:0000259" key="1">
    <source>
        <dbReference type="PROSITE" id="PS50943"/>
    </source>
</evidence>
<accession>A0A0U3IHX5</accession>
<dbReference type="PROSITE" id="PS50943">
    <property type="entry name" value="HTH_CROC1"/>
    <property type="match status" value="1"/>
</dbReference>
<protein>
    <submittedName>
        <fullName evidence="2">Putative transcriptional regulator</fullName>
    </submittedName>
</protein>
<feature type="domain" description="HTH cro/C1-type" evidence="1">
    <location>
        <begin position="20"/>
        <end position="74"/>
    </location>
</feature>
<dbReference type="InterPro" id="IPR001387">
    <property type="entry name" value="Cro/C1-type_HTH"/>
</dbReference>
<organism evidence="2">
    <name type="scientific">Rhizobium leguminosarum bv. viciae</name>
    <dbReference type="NCBI Taxonomy" id="387"/>
    <lineage>
        <taxon>Bacteria</taxon>
        <taxon>Pseudomonadati</taxon>
        <taxon>Pseudomonadota</taxon>
        <taxon>Alphaproteobacteria</taxon>
        <taxon>Hyphomicrobiales</taxon>
        <taxon>Rhizobiaceae</taxon>
        <taxon>Rhizobium/Agrobacterium group</taxon>
        <taxon>Rhizobium</taxon>
    </lineage>
</organism>
<dbReference type="Pfam" id="PF01381">
    <property type="entry name" value="HTH_3"/>
    <property type="match status" value="1"/>
</dbReference>
<dbReference type="AlphaFoldDB" id="A0A0U3IHX5"/>
<proteinExistence type="predicted"/>
<sequence>MYIDSPDTFYTTDDTIGGRISLARDANGLSVEAAALAIGIAAGTWIDWENDRDAPFPDRLVMIAEALGVSLAWLVSGRGEGPTWITSDNVSAFRPD</sequence>
<name>A0A0U3IHX5_RHILV</name>
<reference evidence="2" key="1">
    <citation type="submission" date="2015-10" db="EMBL/GenBank/DDBJ databases">
        <title>Comparative analysis of sym-gene organization in Rhizobium leguminosarum bv. viciae strains, isolated from different host plants and demonstrating clear differences in symbiotic specificity.</title>
        <authorList>
            <person name="Chirak E.R."/>
            <person name="Kimeklis A.K."/>
            <person name="Andronov E.E."/>
        </authorList>
    </citation>
    <scope>NUCLEOTIDE SEQUENCE</scope>
    <source>
        <strain evidence="2">Vaf12</strain>
    </source>
</reference>
<dbReference type="CDD" id="cd00093">
    <property type="entry name" value="HTH_XRE"/>
    <property type="match status" value="1"/>
</dbReference>
<dbReference type="SUPFAM" id="SSF47413">
    <property type="entry name" value="lambda repressor-like DNA-binding domains"/>
    <property type="match status" value="1"/>
</dbReference>
<dbReference type="InterPro" id="IPR010982">
    <property type="entry name" value="Lambda_DNA-bd_dom_sf"/>
</dbReference>
<dbReference type="Gene3D" id="1.10.260.40">
    <property type="entry name" value="lambda repressor-like DNA-binding domains"/>
    <property type="match status" value="1"/>
</dbReference>
<dbReference type="SMART" id="SM00530">
    <property type="entry name" value="HTH_XRE"/>
    <property type="match status" value="1"/>
</dbReference>
<dbReference type="EMBL" id="KT944070">
    <property type="protein sequence ID" value="ALU64616.1"/>
    <property type="molecule type" value="Genomic_DNA"/>
</dbReference>